<name>A0A347ZQM6_9CHLR</name>
<accession>A0A347ZQM6</accession>
<reference evidence="1 2" key="1">
    <citation type="submission" date="2018-08" db="EMBL/GenBank/DDBJ databases">
        <title>Genomic Encyclopedia of Type Strains, Phase IV (KMG-IV): sequencing the most valuable type-strain genomes for metagenomic binning, comparative biology and taxonomic classification.</title>
        <authorList>
            <person name="Goeker M."/>
        </authorList>
    </citation>
    <scope>NUCLEOTIDE SEQUENCE [LARGE SCALE GENOMIC DNA]</scope>
    <source>
        <strain evidence="1 2">DSM 23923</strain>
    </source>
</reference>
<dbReference type="AlphaFoldDB" id="A0A347ZQM6"/>
<proteinExistence type="predicted"/>
<dbReference type="InterPro" id="IPR025324">
    <property type="entry name" value="DUF4230"/>
</dbReference>
<dbReference type="Proteomes" id="UP000256388">
    <property type="component" value="Unassembled WGS sequence"/>
</dbReference>
<dbReference type="RefSeq" id="WP_116224950.1">
    <property type="nucleotide sequence ID" value="NZ_AP018437.1"/>
</dbReference>
<protein>
    <submittedName>
        <fullName evidence="1">Uncharacterized protein DUF4230</fullName>
    </submittedName>
</protein>
<comment type="caution">
    <text evidence="1">The sequence shown here is derived from an EMBL/GenBank/DDBJ whole genome shotgun (WGS) entry which is preliminary data.</text>
</comment>
<sequence>MKNILIIIGTIVLILVLAGVGAYYGFRQLTNSVVNPIQAANSDMKTQVAAVLHPTPTILPDPVTIVNEVKVLARLETIQYSVEKVVTAETGQEILGELFGDRLLLIAHGVVIAGVDLSDLSRDDISISDGVVQVDLPDPEIFVATLDNQKSSVYDRETGLFRKGDPDLETLARQAAEQEIYQAAVEDGILQQANDNAEIFIERLLDDLGYEDVIFAPYIPLAIPTPTLIPES</sequence>
<gene>
    <name evidence="1" type="ORF">DFR64_1731</name>
</gene>
<organism evidence="1 2">
    <name type="scientific">Pelolinea submarina</name>
    <dbReference type="NCBI Taxonomy" id="913107"/>
    <lineage>
        <taxon>Bacteria</taxon>
        <taxon>Bacillati</taxon>
        <taxon>Chloroflexota</taxon>
        <taxon>Anaerolineae</taxon>
        <taxon>Anaerolineales</taxon>
        <taxon>Anaerolineaceae</taxon>
        <taxon>Pelolinea</taxon>
    </lineage>
</organism>
<dbReference type="Pfam" id="PF14014">
    <property type="entry name" value="DUF4230"/>
    <property type="match status" value="1"/>
</dbReference>
<keyword evidence="2" id="KW-1185">Reference proteome</keyword>
<dbReference type="EMBL" id="QUMS01000001">
    <property type="protein sequence ID" value="REG11837.1"/>
    <property type="molecule type" value="Genomic_DNA"/>
</dbReference>
<evidence type="ECO:0000313" key="2">
    <source>
        <dbReference type="Proteomes" id="UP000256388"/>
    </source>
</evidence>
<evidence type="ECO:0000313" key="1">
    <source>
        <dbReference type="EMBL" id="REG11837.1"/>
    </source>
</evidence>
<dbReference type="OrthoDB" id="163972at2"/>